<name>A0AAD9N2C4_9ANNE</name>
<dbReference type="AlphaFoldDB" id="A0AAD9N2C4"/>
<proteinExistence type="predicted"/>
<dbReference type="InterPro" id="IPR007074">
    <property type="entry name" value="LicD/FKTN/FKRP_NTP_transf"/>
</dbReference>
<keyword evidence="1" id="KW-1133">Transmembrane helix</keyword>
<evidence type="ECO:0000313" key="3">
    <source>
        <dbReference type="EMBL" id="KAK2151674.1"/>
    </source>
</evidence>
<sequence length="231" mass="27467">MKLPSQLSRMPLRVPGLQYFSLRRVTIGIIVIIVFLIYFNIQPQKKKRWYYYPAPCSYPAQQVNDSITLAVKIDQLLERTKISHVLCYGSLWGALRREDMLPWDDDIDFCIWNEDLEKLDEAYLYRLFIKEGMSLTYNSIFGEYTVYYKTARAELVVFDLSDDYIWLEGVGLRNRMRSSDAKERFPSRLIAPPVPKRKFQGYEMPVPRGEIEIQKFFYPEDWWLEVRPEGC</sequence>
<evidence type="ECO:0000256" key="1">
    <source>
        <dbReference type="SAM" id="Phobius"/>
    </source>
</evidence>
<keyword evidence="1" id="KW-0472">Membrane</keyword>
<keyword evidence="4" id="KW-1185">Reference proteome</keyword>
<dbReference type="PANTHER" id="PTHR13627">
    <property type="entry name" value="FUKUTIN RELATED PROTEIN"/>
    <property type="match status" value="1"/>
</dbReference>
<dbReference type="PANTHER" id="PTHR13627:SF32">
    <property type="entry name" value="AGAP006029-PA"/>
    <property type="match status" value="1"/>
</dbReference>
<evidence type="ECO:0000259" key="2">
    <source>
        <dbReference type="Pfam" id="PF04991"/>
    </source>
</evidence>
<gene>
    <name evidence="3" type="ORF">LSH36_355g01013</name>
</gene>
<feature type="transmembrane region" description="Helical" evidence="1">
    <location>
        <begin position="20"/>
        <end position="41"/>
    </location>
</feature>
<accession>A0AAD9N2C4</accession>
<dbReference type="EMBL" id="JAODUP010000355">
    <property type="protein sequence ID" value="KAK2151674.1"/>
    <property type="molecule type" value="Genomic_DNA"/>
</dbReference>
<evidence type="ECO:0000313" key="4">
    <source>
        <dbReference type="Proteomes" id="UP001208570"/>
    </source>
</evidence>
<organism evidence="3 4">
    <name type="scientific">Paralvinella palmiformis</name>
    <dbReference type="NCBI Taxonomy" id="53620"/>
    <lineage>
        <taxon>Eukaryota</taxon>
        <taxon>Metazoa</taxon>
        <taxon>Spiralia</taxon>
        <taxon>Lophotrochozoa</taxon>
        <taxon>Annelida</taxon>
        <taxon>Polychaeta</taxon>
        <taxon>Sedentaria</taxon>
        <taxon>Canalipalpata</taxon>
        <taxon>Terebellida</taxon>
        <taxon>Terebelliformia</taxon>
        <taxon>Alvinellidae</taxon>
        <taxon>Paralvinella</taxon>
    </lineage>
</organism>
<protein>
    <recommendedName>
        <fullName evidence="2">LicD/FKTN/FKRP nucleotidyltransferase domain-containing protein</fullName>
    </recommendedName>
</protein>
<keyword evidence="1" id="KW-0812">Transmembrane</keyword>
<dbReference type="Pfam" id="PF04991">
    <property type="entry name" value="LicD"/>
    <property type="match status" value="1"/>
</dbReference>
<dbReference type="Proteomes" id="UP001208570">
    <property type="component" value="Unassembled WGS sequence"/>
</dbReference>
<dbReference type="GO" id="GO:0009100">
    <property type="term" value="P:glycoprotein metabolic process"/>
    <property type="evidence" value="ECO:0007669"/>
    <property type="project" value="UniProtKB-ARBA"/>
</dbReference>
<feature type="domain" description="LicD/FKTN/FKRP nucleotidyltransferase" evidence="2">
    <location>
        <begin position="80"/>
        <end position="123"/>
    </location>
</feature>
<dbReference type="InterPro" id="IPR052613">
    <property type="entry name" value="LicD_transferase"/>
</dbReference>
<comment type="caution">
    <text evidence="3">The sequence shown here is derived from an EMBL/GenBank/DDBJ whole genome shotgun (WGS) entry which is preliminary data.</text>
</comment>
<reference evidence="3" key="1">
    <citation type="journal article" date="2023" name="Mol. Biol. Evol.">
        <title>Third-Generation Sequencing Reveals the Adaptive Role of the Epigenome in Three Deep-Sea Polychaetes.</title>
        <authorList>
            <person name="Perez M."/>
            <person name="Aroh O."/>
            <person name="Sun Y."/>
            <person name="Lan Y."/>
            <person name="Juniper S.K."/>
            <person name="Young C.R."/>
            <person name="Angers B."/>
            <person name="Qian P.Y."/>
        </authorList>
    </citation>
    <scope>NUCLEOTIDE SEQUENCE</scope>
    <source>
        <strain evidence="3">P08H-3</strain>
    </source>
</reference>